<dbReference type="SUPFAM" id="SSF47644">
    <property type="entry name" value="Methionine synthase domain"/>
    <property type="match status" value="1"/>
</dbReference>
<dbReference type="InterPro" id="IPR036594">
    <property type="entry name" value="Meth_synthase_dom"/>
</dbReference>
<gene>
    <name evidence="6" type="ORF">APZ16_05290</name>
</gene>
<dbReference type="GO" id="GO:0005829">
    <property type="term" value="C:cytosol"/>
    <property type="evidence" value="ECO:0007669"/>
    <property type="project" value="TreeGrafter"/>
</dbReference>
<evidence type="ECO:0000256" key="3">
    <source>
        <dbReference type="ARBA" id="ARBA00023285"/>
    </source>
</evidence>
<evidence type="ECO:0000313" key="7">
    <source>
        <dbReference type="Proteomes" id="UP000074294"/>
    </source>
</evidence>
<keyword evidence="2" id="KW-0479">Metal-binding</keyword>
<dbReference type="Gene3D" id="3.40.50.280">
    <property type="entry name" value="Cobalamin-binding domain"/>
    <property type="match status" value="1"/>
</dbReference>
<feature type="domain" description="B12-binding N-terminal" evidence="5">
    <location>
        <begin position="1"/>
        <end position="91"/>
    </location>
</feature>
<name>A0A147JVM5_HADYE</name>
<evidence type="ECO:0000259" key="4">
    <source>
        <dbReference type="PROSITE" id="PS51332"/>
    </source>
</evidence>
<dbReference type="AlphaFoldDB" id="A0A147JVM5"/>
<dbReference type="Pfam" id="PF02607">
    <property type="entry name" value="B12-binding_2"/>
    <property type="match status" value="1"/>
</dbReference>
<dbReference type="GO" id="GO:0050897">
    <property type="term" value="F:cobalt ion binding"/>
    <property type="evidence" value="ECO:0007669"/>
    <property type="project" value="InterPro"/>
</dbReference>
<dbReference type="InterPro" id="IPR050554">
    <property type="entry name" value="Met_Synthase/Corrinoid"/>
</dbReference>
<evidence type="ECO:0000256" key="2">
    <source>
        <dbReference type="ARBA" id="ARBA00022723"/>
    </source>
</evidence>
<comment type="similarity">
    <text evidence="1">Belongs to the methylamine corrinoid protein family.</text>
</comment>
<evidence type="ECO:0000259" key="5">
    <source>
        <dbReference type="PROSITE" id="PS51337"/>
    </source>
</evidence>
<dbReference type="FunFam" id="3.40.50.280:FF:000003">
    <property type="entry name" value="Dimethylamine methyltransferase corrinoid protein"/>
    <property type="match status" value="1"/>
</dbReference>
<dbReference type="GO" id="GO:0046653">
    <property type="term" value="P:tetrahydrofolate metabolic process"/>
    <property type="evidence" value="ECO:0007669"/>
    <property type="project" value="TreeGrafter"/>
</dbReference>
<evidence type="ECO:0000256" key="1">
    <source>
        <dbReference type="ARBA" id="ARBA00010854"/>
    </source>
</evidence>
<accession>A0A147JVM5</accession>
<protein>
    <recommendedName>
        <fullName evidence="8">Dimethylamine corrinoid protein 3</fullName>
    </recommendedName>
</protein>
<evidence type="ECO:0000313" key="6">
    <source>
        <dbReference type="EMBL" id="KUO40501.1"/>
    </source>
</evidence>
<dbReference type="GO" id="GO:0031419">
    <property type="term" value="F:cobalamin binding"/>
    <property type="evidence" value="ECO:0007669"/>
    <property type="project" value="InterPro"/>
</dbReference>
<dbReference type="Gene3D" id="1.10.1240.10">
    <property type="entry name" value="Methionine synthase domain"/>
    <property type="match status" value="1"/>
</dbReference>
<dbReference type="GO" id="GO:0050667">
    <property type="term" value="P:homocysteine metabolic process"/>
    <property type="evidence" value="ECO:0007669"/>
    <property type="project" value="TreeGrafter"/>
</dbReference>
<dbReference type="SUPFAM" id="SSF52242">
    <property type="entry name" value="Cobalamin (vitamin B12)-binding domain"/>
    <property type="match status" value="1"/>
</dbReference>
<dbReference type="InterPro" id="IPR036724">
    <property type="entry name" value="Cobalamin-bd_sf"/>
</dbReference>
<dbReference type="PANTHER" id="PTHR45833:SF1">
    <property type="entry name" value="METHIONINE SYNTHASE"/>
    <property type="match status" value="1"/>
</dbReference>
<dbReference type="GO" id="GO:0015948">
    <property type="term" value="P:methanogenesis"/>
    <property type="evidence" value="ECO:0007669"/>
    <property type="project" value="InterPro"/>
</dbReference>
<dbReference type="Proteomes" id="UP000074294">
    <property type="component" value="Unassembled WGS sequence"/>
</dbReference>
<sequence length="217" mass="23572">MSKEEILKELREGVLNYDEERVKKAAMRALEEGIDPFLAIKEGLTPAINEIGKKFERMEIFLPQLTIAAKAMEAGVAILEPALDKSQGEKVKLGKVVIGTVQGDIHSIGKNIVATMLRAAGFEVIDLGVDVAVDKFLEAAERAKADIIAASALMSFTKVMQRDLVEYLKSVGARDKYKLMVGGGPVNEEWAREIGADGYAEDAIKAVKVAKELLGLK</sequence>
<feature type="domain" description="B12-binding" evidence="4">
    <location>
        <begin position="93"/>
        <end position="217"/>
    </location>
</feature>
<dbReference type="SMART" id="SM01018">
    <property type="entry name" value="B12-binding_2"/>
    <property type="match status" value="1"/>
</dbReference>
<comment type="caution">
    <text evidence="6">The sequence shown here is derived from an EMBL/GenBank/DDBJ whole genome shotgun (WGS) entry which is preliminary data.</text>
</comment>
<dbReference type="InterPro" id="IPR006158">
    <property type="entry name" value="Cobalamin-bd"/>
</dbReference>
<dbReference type="PANTHER" id="PTHR45833">
    <property type="entry name" value="METHIONINE SYNTHASE"/>
    <property type="match status" value="1"/>
</dbReference>
<dbReference type="PROSITE" id="PS51337">
    <property type="entry name" value="B12_BINDING_NTER"/>
    <property type="match status" value="1"/>
</dbReference>
<dbReference type="PROSITE" id="PS51332">
    <property type="entry name" value="B12_BINDING"/>
    <property type="match status" value="1"/>
</dbReference>
<evidence type="ECO:0008006" key="8">
    <source>
        <dbReference type="Google" id="ProtNLM"/>
    </source>
</evidence>
<reference evidence="6 7" key="1">
    <citation type="journal article" date="2016" name="Nat. Microbiol.">
        <title>Genomic inference of the metabolism of cosmopolitan subsurface Archaea, Hadesarchaea.</title>
        <authorList>
            <person name="Baker B.J."/>
            <person name="Saw J.H."/>
            <person name="Lind A.E."/>
            <person name="Lazar C.S."/>
            <person name="Hinrichs K.-U."/>
            <person name="Teske A.P."/>
            <person name="Ettema T.J."/>
        </authorList>
    </citation>
    <scope>NUCLEOTIDE SEQUENCE [LARGE SCALE GENOMIC DNA]</scope>
</reference>
<dbReference type="EMBL" id="LQMQ01000040">
    <property type="protein sequence ID" value="KUO40501.1"/>
    <property type="molecule type" value="Genomic_DNA"/>
</dbReference>
<dbReference type="CDD" id="cd02070">
    <property type="entry name" value="corrinoid_protein_B12-BD"/>
    <property type="match status" value="1"/>
</dbReference>
<keyword evidence="3" id="KW-0170">Cobalt</keyword>
<dbReference type="InterPro" id="IPR012741">
    <property type="entry name" value="Corrinoid_p"/>
</dbReference>
<organism evidence="6 7">
    <name type="scientific">Hadarchaeum yellowstonense</name>
    <dbReference type="NCBI Taxonomy" id="1776334"/>
    <lineage>
        <taxon>Archaea</taxon>
        <taxon>Methanobacteriati</taxon>
        <taxon>Candidatus Hadarchaeota</taxon>
        <taxon>Candidatus Hadarchaeia</taxon>
        <taxon>Candidatus Hadarchaeales</taxon>
        <taxon>Candidatus Hadarchaeaceae</taxon>
        <taxon>Candidatus Hadarchaeum</taxon>
    </lineage>
</organism>
<dbReference type="Pfam" id="PF02310">
    <property type="entry name" value="B12-binding"/>
    <property type="match status" value="1"/>
</dbReference>
<proteinExistence type="inferred from homology"/>
<dbReference type="STRING" id="1776334.APZ16_05290"/>
<dbReference type="GO" id="GO:0008705">
    <property type="term" value="F:methionine synthase activity"/>
    <property type="evidence" value="ECO:0007669"/>
    <property type="project" value="TreeGrafter"/>
</dbReference>
<dbReference type="NCBIfam" id="TIGR02370">
    <property type="entry name" value="pyl_corrinoid"/>
    <property type="match status" value="1"/>
</dbReference>
<dbReference type="InterPro" id="IPR003759">
    <property type="entry name" value="Cbl-bd_cap"/>
</dbReference>